<keyword evidence="2" id="KW-0391">Immunity</keyword>
<dbReference type="InterPro" id="IPR000980">
    <property type="entry name" value="SH2"/>
</dbReference>
<accession>A0AA88LHT1</accession>
<feature type="domain" description="SH2" evidence="6">
    <location>
        <begin position="6"/>
        <end position="102"/>
    </location>
</feature>
<dbReference type="Proteomes" id="UP001187315">
    <property type="component" value="Unassembled WGS sequence"/>
</dbReference>
<dbReference type="PANTHER" id="PTHR46051:SF1">
    <property type="entry name" value="INOSITOL POLYPHOSPHATE-RELATED PHOSPHATASE DOMAIN-CONTAINING PROTEIN"/>
    <property type="match status" value="1"/>
</dbReference>
<dbReference type="Pfam" id="PF00017">
    <property type="entry name" value="SH2"/>
    <property type="match status" value="1"/>
</dbReference>
<dbReference type="GO" id="GO:0002250">
    <property type="term" value="P:adaptive immune response"/>
    <property type="evidence" value="ECO:0007669"/>
    <property type="project" value="UniProtKB-KW"/>
</dbReference>
<dbReference type="GO" id="GO:0050776">
    <property type="term" value="P:regulation of immune response"/>
    <property type="evidence" value="ECO:0007669"/>
    <property type="project" value="TreeGrafter"/>
</dbReference>
<evidence type="ECO:0000256" key="1">
    <source>
        <dbReference type="ARBA" id="ARBA00022588"/>
    </source>
</evidence>
<proteinExistence type="predicted"/>
<dbReference type="PANTHER" id="PTHR46051">
    <property type="entry name" value="SH2 DOMAIN-CONTAINING PROTEIN"/>
    <property type="match status" value="1"/>
</dbReference>
<dbReference type="PROSITE" id="PS50001">
    <property type="entry name" value="SH2"/>
    <property type="match status" value="1"/>
</dbReference>
<evidence type="ECO:0000313" key="8">
    <source>
        <dbReference type="Proteomes" id="UP001187315"/>
    </source>
</evidence>
<keyword evidence="8" id="KW-1185">Reference proteome</keyword>
<evidence type="ECO:0000256" key="5">
    <source>
        <dbReference type="PROSITE-ProRule" id="PRU00191"/>
    </source>
</evidence>
<dbReference type="SUPFAM" id="SSF55550">
    <property type="entry name" value="SH2 domain"/>
    <property type="match status" value="1"/>
</dbReference>
<keyword evidence="1" id="KW-0399">Innate immunity</keyword>
<reference evidence="7" key="1">
    <citation type="submission" date="2023-08" db="EMBL/GenBank/DDBJ databases">
        <title>Pelteobagrus vachellii genome.</title>
        <authorList>
            <person name="Liu H."/>
        </authorList>
    </citation>
    <scope>NUCLEOTIDE SEQUENCE</scope>
    <source>
        <strain evidence="7">PRFRI_2022a</strain>
        <tissue evidence="7">Muscle</tissue>
    </source>
</reference>
<dbReference type="PRINTS" id="PR00401">
    <property type="entry name" value="SH2DOMAIN"/>
</dbReference>
<organism evidence="7 8">
    <name type="scientific">Tachysurus vachellii</name>
    <name type="common">Darkbarbel catfish</name>
    <name type="synonym">Pelteobagrus vachellii</name>
    <dbReference type="NCBI Taxonomy" id="175792"/>
    <lineage>
        <taxon>Eukaryota</taxon>
        <taxon>Metazoa</taxon>
        <taxon>Chordata</taxon>
        <taxon>Craniata</taxon>
        <taxon>Vertebrata</taxon>
        <taxon>Euteleostomi</taxon>
        <taxon>Actinopterygii</taxon>
        <taxon>Neopterygii</taxon>
        <taxon>Teleostei</taxon>
        <taxon>Ostariophysi</taxon>
        <taxon>Siluriformes</taxon>
        <taxon>Bagridae</taxon>
        <taxon>Tachysurus</taxon>
    </lineage>
</organism>
<evidence type="ECO:0000256" key="3">
    <source>
        <dbReference type="ARBA" id="ARBA00022999"/>
    </source>
</evidence>
<dbReference type="SMART" id="SM00252">
    <property type="entry name" value="SH2"/>
    <property type="match status" value="1"/>
</dbReference>
<dbReference type="Gene3D" id="3.30.505.10">
    <property type="entry name" value="SH2 domain"/>
    <property type="match status" value="1"/>
</dbReference>
<dbReference type="GO" id="GO:0009966">
    <property type="term" value="P:regulation of signal transduction"/>
    <property type="evidence" value="ECO:0007669"/>
    <property type="project" value="TreeGrafter"/>
</dbReference>
<comment type="caution">
    <text evidence="7">The sequence shown here is derived from an EMBL/GenBank/DDBJ whole genome shotgun (WGS) entry which is preliminary data.</text>
</comment>
<dbReference type="InterPro" id="IPR036860">
    <property type="entry name" value="SH2_dom_sf"/>
</dbReference>
<gene>
    <name evidence="7" type="ORF">Q7C36_022960</name>
</gene>
<evidence type="ECO:0000259" key="6">
    <source>
        <dbReference type="PROSITE" id="PS50001"/>
    </source>
</evidence>
<evidence type="ECO:0000256" key="4">
    <source>
        <dbReference type="ARBA" id="ARBA00023130"/>
    </source>
</evidence>
<dbReference type="GO" id="GO:0045087">
    <property type="term" value="P:innate immune response"/>
    <property type="evidence" value="ECO:0007669"/>
    <property type="project" value="UniProtKB-KW"/>
</dbReference>
<evidence type="ECO:0000256" key="2">
    <source>
        <dbReference type="ARBA" id="ARBA00022859"/>
    </source>
</evidence>
<evidence type="ECO:0000313" key="7">
    <source>
        <dbReference type="EMBL" id="KAK2816689.1"/>
    </source>
</evidence>
<dbReference type="AlphaFoldDB" id="A0AA88LHT1"/>
<name>A0AA88LHT1_TACVA</name>
<sequence>MENLEMYHGAISKEQTERILGATSQNGSFLIRDSETVPGSYCICVLFDHCVFTYRLYQLEGNVWKTETAPGVKVRLFRNVQNLLAMYKNPDQGIAIPLRFPVKHVQRSKPPPLPRKHIPR</sequence>
<protein>
    <recommendedName>
        <fullName evidence="6">SH2 domain-containing protein</fullName>
    </recommendedName>
</protein>
<keyword evidence="3 5" id="KW-0727">SH2 domain</keyword>
<dbReference type="EMBL" id="JAVHJS010000025">
    <property type="protein sequence ID" value="KAK2816689.1"/>
    <property type="molecule type" value="Genomic_DNA"/>
</dbReference>
<keyword evidence="4" id="KW-1064">Adaptive immunity</keyword>